<feature type="region of interest" description="Disordered" evidence="1">
    <location>
        <begin position="97"/>
        <end position="148"/>
    </location>
</feature>
<gene>
    <name evidence="2" type="ORF">E5334_07615</name>
</gene>
<dbReference type="RefSeq" id="WP_136013000.1">
    <property type="nucleotide sequence ID" value="NZ_SRYE01000005.1"/>
</dbReference>
<dbReference type="Pfam" id="PF05597">
    <property type="entry name" value="Phasin"/>
    <property type="match status" value="1"/>
</dbReference>
<sequence>MADNQKNGLGDLVHNAFLAGVGAAAIVGEKAGQVVDDLVKKGELTVQQGKVVNEELSQKASDAVSETVQATVKSTLKTMSPEQRQKFMDAMQEALDEVNASEAEEPAPTAAGVDAMESEGGVDPAQGTPTAEEVDAVEADVVETPDEK</sequence>
<keyword evidence="3" id="KW-1185">Reference proteome</keyword>
<dbReference type="OrthoDB" id="2134917at2"/>
<name>A0A4S2EXQ2_9ACTN</name>
<organism evidence="2 3">
    <name type="scientific">Muricaecibacterium torontonense</name>
    <dbReference type="NCBI Taxonomy" id="3032871"/>
    <lineage>
        <taxon>Bacteria</taxon>
        <taxon>Bacillati</taxon>
        <taxon>Actinomycetota</taxon>
        <taxon>Coriobacteriia</taxon>
        <taxon>Coriobacteriales</taxon>
        <taxon>Atopobiaceae</taxon>
        <taxon>Muricaecibacterium</taxon>
    </lineage>
</organism>
<dbReference type="AlphaFoldDB" id="A0A4S2EXQ2"/>
<protein>
    <submittedName>
        <fullName evidence="2">Uncharacterized protein</fullName>
    </submittedName>
</protein>
<accession>A0A4S2EXQ2</accession>
<proteinExistence type="predicted"/>
<comment type="caution">
    <text evidence="2">The sequence shown here is derived from an EMBL/GenBank/DDBJ whole genome shotgun (WGS) entry which is preliminary data.</text>
</comment>
<dbReference type="Proteomes" id="UP000310263">
    <property type="component" value="Unassembled WGS sequence"/>
</dbReference>
<evidence type="ECO:0000313" key="2">
    <source>
        <dbReference type="EMBL" id="TGY61278.1"/>
    </source>
</evidence>
<evidence type="ECO:0000256" key="1">
    <source>
        <dbReference type="SAM" id="MobiDB-lite"/>
    </source>
</evidence>
<feature type="compositionally biased region" description="Acidic residues" evidence="1">
    <location>
        <begin position="132"/>
        <end position="148"/>
    </location>
</feature>
<reference evidence="2 3" key="1">
    <citation type="submission" date="2019-04" db="EMBL/GenBank/DDBJ databases">
        <title>Microbes associate with the intestines of laboratory mice.</title>
        <authorList>
            <person name="Navarre W."/>
            <person name="Wong E."/>
            <person name="Huang K."/>
            <person name="Tropini C."/>
            <person name="Ng K."/>
            <person name="Yu B."/>
        </authorList>
    </citation>
    <scope>NUCLEOTIDE SEQUENCE [LARGE SCALE GENOMIC DNA]</scope>
    <source>
        <strain evidence="2 3">NM07_P-09</strain>
    </source>
</reference>
<dbReference type="InterPro" id="IPR008769">
    <property type="entry name" value="PhaF_PhaI"/>
</dbReference>
<dbReference type="EMBL" id="SRYE01000005">
    <property type="protein sequence ID" value="TGY61278.1"/>
    <property type="molecule type" value="Genomic_DNA"/>
</dbReference>
<evidence type="ECO:0000313" key="3">
    <source>
        <dbReference type="Proteomes" id="UP000310263"/>
    </source>
</evidence>